<dbReference type="GO" id="GO:0006508">
    <property type="term" value="P:proteolysis"/>
    <property type="evidence" value="ECO:0007669"/>
    <property type="project" value="UniProtKB-KW"/>
</dbReference>
<evidence type="ECO:0000256" key="9">
    <source>
        <dbReference type="PIRNR" id="PIRNR005700"/>
    </source>
</evidence>
<comment type="catalytic activity">
    <reaction evidence="1 9">
        <text>Inactivates bleomycin B2 (a cytotoxic glycometallopeptide) by hydrolysis of a carboxyamide bond of beta-aminoalanine, but also shows general aminopeptidase activity. The specificity varies somewhat with source, but amino acid arylamides of Met, Leu and Ala are preferred.</text>
        <dbReference type="EC" id="3.4.22.40"/>
    </reaction>
</comment>
<dbReference type="SUPFAM" id="SSF54001">
    <property type="entry name" value="Cysteine proteinases"/>
    <property type="match status" value="1"/>
</dbReference>
<evidence type="ECO:0000256" key="3">
    <source>
        <dbReference type="ARBA" id="ARBA00016900"/>
    </source>
</evidence>
<proteinExistence type="inferred from homology"/>
<evidence type="ECO:0000313" key="11">
    <source>
        <dbReference type="EMBL" id="KDQ53510.1"/>
    </source>
</evidence>
<dbReference type="EC" id="3.4.22.40" evidence="2 9"/>
<feature type="active site" evidence="10">
    <location>
        <position position="113"/>
    </location>
</feature>
<evidence type="ECO:0000256" key="5">
    <source>
        <dbReference type="ARBA" id="ARBA00022801"/>
    </source>
</evidence>
<evidence type="ECO:0000256" key="7">
    <source>
        <dbReference type="ARBA" id="ARBA00025347"/>
    </source>
</evidence>
<dbReference type="Proteomes" id="UP000027265">
    <property type="component" value="Unassembled WGS sequence"/>
</dbReference>
<dbReference type="OrthoDB" id="2666448at2759"/>
<dbReference type="CDD" id="cd00585">
    <property type="entry name" value="Peptidase_C1B"/>
    <property type="match status" value="1"/>
</dbReference>
<evidence type="ECO:0000256" key="2">
    <source>
        <dbReference type="ARBA" id="ARBA00012465"/>
    </source>
</evidence>
<reference evidence="12" key="1">
    <citation type="journal article" date="2014" name="Proc. Natl. Acad. Sci. U.S.A.">
        <title>Extensive sampling of basidiomycete genomes demonstrates inadequacy of the white-rot/brown-rot paradigm for wood decay fungi.</title>
        <authorList>
            <person name="Riley R."/>
            <person name="Salamov A.A."/>
            <person name="Brown D.W."/>
            <person name="Nagy L.G."/>
            <person name="Floudas D."/>
            <person name="Held B.W."/>
            <person name="Levasseur A."/>
            <person name="Lombard V."/>
            <person name="Morin E."/>
            <person name="Otillar R."/>
            <person name="Lindquist E.A."/>
            <person name="Sun H."/>
            <person name="LaButti K.M."/>
            <person name="Schmutz J."/>
            <person name="Jabbour D."/>
            <person name="Luo H."/>
            <person name="Baker S.E."/>
            <person name="Pisabarro A.G."/>
            <person name="Walton J.D."/>
            <person name="Blanchette R.A."/>
            <person name="Henrissat B."/>
            <person name="Martin F."/>
            <person name="Cullen D."/>
            <person name="Hibbett D.S."/>
            <person name="Grigoriev I.V."/>
        </authorList>
    </citation>
    <scope>NUCLEOTIDE SEQUENCE [LARGE SCALE GENOMIC DNA]</scope>
    <source>
        <strain evidence="12">MUCL 33604</strain>
    </source>
</reference>
<dbReference type="EMBL" id="KL197733">
    <property type="protein sequence ID" value="KDQ53510.1"/>
    <property type="molecule type" value="Genomic_DNA"/>
</dbReference>
<dbReference type="AlphaFoldDB" id="A0A067PI56"/>
<name>A0A067PI56_9AGAM</name>
<keyword evidence="9" id="KW-0963">Cytoplasm</keyword>
<feature type="active site" evidence="10">
    <location>
        <position position="442"/>
    </location>
</feature>
<dbReference type="InParanoid" id="A0A067PI56"/>
<evidence type="ECO:0000256" key="10">
    <source>
        <dbReference type="PIRSR" id="PIRSR005700-1"/>
    </source>
</evidence>
<dbReference type="HOGENOM" id="CLU_038600_0_1_1"/>
<evidence type="ECO:0000313" key="12">
    <source>
        <dbReference type="Proteomes" id="UP000027265"/>
    </source>
</evidence>
<evidence type="ECO:0000256" key="4">
    <source>
        <dbReference type="ARBA" id="ARBA00022670"/>
    </source>
</evidence>
<keyword evidence="6 9" id="KW-0788">Thiol protease</keyword>
<accession>A0A067PI56</accession>
<dbReference type="GO" id="GO:0004197">
    <property type="term" value="F:cysteine-type endopeptidase activity"/>
    <property type="evidence" value="ECO:0007669"/>
    <property type="project" value="UniProtKB-EC"/>
</dbReference>
<sequence length="501" mass="56125">MGSTPSKVSSVDTVSNDEKRDFVSSFSNLDISSGSSTAPVSDDGALSLSNLESWESYVAADPKLKLARTILCHSELRSTLISRPAGIADQHVFNTEVDFKTDPITNQKSSGRCWLFATTNVLRFSIMKKLNLKEFQCSQSYLFFYDKLNKSNYYLELSLEHADLPLDDRLVNHLCGDLISDGGQWDMVVNLLENYGVVPQAVYPESTHSSLSSPLNTLLKTKLREDALILRRLSSALRSASPSLSETEIKATLRAKKEDLMKEVYTIMSATLGVPPMPNESFVWEYYDKDDKPARWEGTAVEFYKSFTNKQYPPSECFSLINDPRNEYSKLYTVDKLGNVWGGRPVLYVNTEIDNLKNAIVKMIKAGQPVFFGCDVGQFSDSTAGIMDTALYEYESAFNIKLGLTKAERLQVNESSMTHAMVISAVHLDPTTGKPVRYKVENSWGPDRGEKGYFVMSDKWFDEFVYQVVVLKSLAPKDLVKVFESGEKVVLPPWDPMGSLA</sequence>
<dbReference type="PANTHER" id="PTHR10363">
    <property type="entry name" value="BLEOMYCIN HYDROLASE"/>
    <property type="match status" value="1"/>
</dbReference>
<dbReference type="GO" id="GO:0005739">
    <property type="term" value="C:mitochondrion"/>
    <property type="evidence" value="ECO:0007669"/>
    <property type="project" value="UniProtKB-SubCell"/>
</dbReference>
<keyword evidence="5 9" id="KW-0378">Hydrolase</keyword>
<comment type="similarity">
    <text evidence="9">Belongs to the peptidase C1 family.</text>
</comment>
<feature type="active site" evidence="10">
    <location>
        <position position="419"/>
    </location>
</feature>
<organism evidence="11 12">
    <name type="scientific">Jaapia argillacea MUCL 33604</name>
    <dbReference type="NCBI Taxonomy" id="933084"/>
    <lineage>
        <taxon>Eukaryota</taxon>
        <taxon>Fungi</taxon>
        <taxon>Dikarya</taxon>
        <taxon>Basidiomycota</taxon>
        <taxon>Agaricomycotina</taxon>
        <taxon>Agaricomycetes</taxon>
        <taxon>Agaricomycetidae</taxon>
        <taxon>Jaapiales</taxon>
        <taxon>Jaapiaceae</taxon>
        <taxon>Jaapia</taxon>
    </lineage>
</organism>
<evidence type="ECO:0000256" key="8">
    <source>
        <dbReference type="ARBA" id="ARBA00026080"/>
    </source>
</evidence>
<keyword evidence="4 9" id="KW-0645">Protease</keyword>
<keyword evidence="12" id="KW-1185">Reference proteome</keyword>
<evidence type="ECO:0000256" key="6">
    <source>
        <dbReference type="ARBA" id="ARBA00022807"/>
    </source>
</evidence>
<dbReference type="PANTHER" id="PTHR10363:SF2">
    <property type="entry name" value="BLEOMYCIN HYDROLASE"/>
    <property type="match status" value="1"/>
</dbReference>
<protein>
    <recommendedName>
        <fullName evidence="3 9">Cysteine proteinase 1, mitochondrial</fullName>
        <ecNumber evidence="2 9">3.4.22.40</ecNumber>
    </recommendedName>
</protein>
<dbReference type="PROSITE" id="PS00139">
    <property type="entry name" value="THIOL_PROTEASE_CYS"/>
    <property type="match status" value="1"/>
</dbReference>
<comment type="subunit">
    <text evidence="8">Homohexamer. Binds to nucleic acids. Binds single-stranded DNA and RNA with higher affinity than double-stranded DNA.</text>
</comment>
<dbReference type="GO" id="GO:0043418">
    <property type="term" value="P:homocysteine catabolic process"/>
    <property type="evidence" value="ECO:0007669"/>
    <property type="project" value="TreeGrafter"/>
</dbReference>
<dbReference type="PIRSF" id="PIRSF005700">
    <property type="entry name" value="PepC"/>
    <property type="match status" value="1"/>
</dbReference>
<dbReference type="InterPro" id="IPR000169">
    <property type="entry name" value="Pept_cys_AS"/>
</dbReference>
<comment type="function">
    <text evidence="9">Has aminopeptidase activity, shortening substrate peptides sequentially by 1 amino acid. Has bleomycin hydrolase activity, which can protect the cell from the toxic effects of bleomycin. Has homocysteine-thiolactonase activity, protecting the cell against homocysteine toxicity.</text>
</comment>
<dbReference type="GO" id="GO:0070005">
    <property type="term" value="F:cysteine-type aminopeptidase activity"/>
    <property type="evidence" value="ECO:0007669"/>
    <property type="project" value="InterPro"/>
</dbReference>
<keyword evidence="9" id="KW-0496">Mitochondrion</keyword>
<dbReference type="InterPro" id="IPR038765">
    <property type="entry name" value="Papain-like_cys_pep_sf"/>
</dbReference>
<evidence type="ECO:0000256" key="1">
    <source>
        <dbReference type="ARBA" id="ARBA00000423"/>
    </source>
</evidence>
<dbReference type="InterPro" id="IPR004134">
    <property type="entry name" value="Peptidase_C1B"/>
</dbReference>
<dbReference type="STRING" id="933084.A0A067PI56"/>
<dbReference type="Pfam" id="PF03051">
    <property type="entry name" value="Peptidase_C1_2"/>
    <property type="match status" value="1"/>
</dbReference>
<dbReference type="Gene3D" id="3.90.70.10">
    <property type="entry name" value="Cysteine proteinases"/>
    <property type="match status" value="1"/>
</dbReference>
<dbReference type="GO" id="GO:0009636">
    <property type="term" value="P:response to toxic substance"/>
    <property type="evidence" value="ECO:0007669"/>
    <property type="project" value="TreeGrafter"/>
</dbReference>
<comment type="subcellular location">
    <subcellularLocation>
        <location evidence="9">Mitochondrion</location>
    </subcellularLocation>
    <subcellularLocation>
        <location evidence="9">Cytoplasm</location>
    </subcellularLocation>
</comment>
<gene>
    <name evidence="11" type="ORF">JAAARDRAFT_61224</name>
</gene>
<comment type="function">
    <text evidence="7">The normal physiological role of the enzyme is unknown, but it is not essential for the viability of yeast cells. Has aminopeptidase activity, shortening substrate peptides sequentially by 1 amino acid. Has bleomycin hydrolase activity, which can protect the cell from the toxic effects of bleomycin. Has homocysteine-thiolactonase activity, protecting the cell against homocysteine toxicity. Acts as a repressor in the GAL4 regulatory system, but this does not require either the peptidase or nucleic acid-binding activities.</text>
</comment>